<reference evidence="7" key="1">
    <citation type="submission" date="2021-11" db="EMBL/GenBank/DDBJ databases">
        <authorList>
            <person name="Herlambang A."/>
            <person name="Guo Y."/>
            <person name="Takashima Y."/>
            <person name="Nishizawa T."/>
        </authorList>
    </citation>
    <scope>NUCLEOTIDE SEQUENCE</scope>
    <source>
        <strain evidence="7">E1425</strain>
    </source>
</reference>
<evidence type="ECO:0000256" key="2">
    <source>
        <dbReference type="ARBA" id="ARBA00022630"/>
    </source>
</evidence>
<dbReference type="Pfam" id="PF01494">
    <property type="entry name" value="FAD_binding_3"/>
    <property type="match status" value="2"/>
</dbReference>
<dbReference type="InterPro" id="IPR002938">
    <property type="entry name" value="FAD-bd"/>
</dbReference>
<sequence length="504" mass="57008">MNPHRTRKPLDEFDETPSRYPSQFPPTSDGKNPHVLIVGAGIGGLFLAILLDRAGIPYQVFERAPEVKALGSVLGINANILPVFEQLGFYEEFEKISIPLLSLDLRYGNNKPIARLAVDCRDLIGYNYMMFARSKLYDFFLSKVPAERIHFSKKVMSFLQNRDGAMIRCSDGTTYHGDILVGADGAYSAVRQSLFKQLQNKSLLPQVDTKELNKGYTCLVGTTNSLSPEKYPIVARSIGEQYQYIVQGTPYTWSLFNIRENRLCYVVVQQYASKEEAEEETFRNSEWGPEKSGSMIEKVRHFLLPFGSGTLGDLIDATPRDKISRVRLEDKVFETWTHGRTVLIGDAVHKLLPSGAQGAVCAMQDAVILANCLYDLKSLKHESIEEALQDYKAQRHPQVKIQNNDSNVNATLFFGQTMMEKCIRHIVFHWLPKSLMNRTVIKDASYRPQVTFLPLAPVRGSGPVLPQKPSRRYEEEQRLKREEDQKGARAREQEETAGSQPIPV</sequence>
<evidence type="ECO:0000259" key="6">
    <source>
        <dbReference type="Pfam" id="PF01494"/>
    </source>
</evidence>
<dbReference type="PRINTS" id="PR00420">
    <property type="entry name" value="RNGMNOXGNASE"/>
</dbReference>
<dbReference type="PANTHER" id="PTHR47356:SF2">
    <property type="entry name" value="FAD-BINDING DOMAIN-CONTAINING PROTEIN-RELATED"/>
    <property type="match status" value="1"/>
</dbReference>
<evidence type="ECO:0000313" key="7">
    <source>
        <dbReference type="EMBL" id="GJJ77179.1"/>
    </source>
</evidence>
<proteinExistence type="inferred from homology"/>
<evidence type="ECO:0000256" key="1">
    <source>
        <dbReference type="ARBA" id="ARBA00007992"/>
    </source>
</evidence>
<feature type="compositionally biased region" description="Polar residues" evidence="5">
    <location>
        <begin position="19"/>
        <end position="28"/>
    </location>
</feature>
<feature type="compositionally biased region" description="Basic and acidic residues" evidence="5">
    <location>
        <begin position="471"/>
        <end position="494"/>
    </location>
</feature>
<reference evidence="7" key="2">
    <citation type="journal article" date="2022" name="Microbiol. Resour. Announc.">
        <title>Whole-Genome Sequence of Entomortierella parvispora E1425, a Mucoromycotan Fungus Associated with Burkholderiaceae-Related Endosymbiotic Bacteria.</title>
        <authorList>
            <person name="Herlambang A."/>
            <person name="Guo Y."/>
            <person name="Takashima Y."/>
            <person name="Narisawa K."/>
            <person name="Ohta H."/>
            <person name="Nishizawa T."/>
        </authorList>
    </citation>
    <scope>NUCLEOTIDE SEQUENCE</scope>
    <source>
        <strain evidence="7">E1425</strain>
    </source>
</reference>
<feature type="region of interest" description="Disordered" evidence="5">
    <location>
        <begin position="461"/>
        <end position="504"/>
    </location>
</feature>
<name>A0A9P3HI61_9FUNG</name>
<keyword evidence="8" id="KW-1185">Reference proteome</keyword>
<evidence type="ECO:0000313" key="8">
    <source>
        <dbReference type="Proteomes" id="UP000827284"/>
    </source>
</evidence>
<keyword evidence="2" id="KW-0285">Flavoprotein</keyword>
<dbReference type="InterPro" id="IPR050562">
    <property type="entry name" value="FAD_mOase_fung"/>
</dbReference>
<dbReference type="Proteomes" id="UP000827284">
    <property type="component" value="Unassembled WGS sequence"/>
</dbReference>
<comment type="caution">
    <text evidence="7">The sequence shown here is derived from an EMBL/GenBank/DDBJ whole genome shotgun (WGS) entry which is preliminary data.</text>
</comment>
<dbReference type="InterPro" id="IPR036188">
    <property type="entry name" value="FAD/NAD-bd_sf"/>
</dbReference>
<accession>A0A9P3HI61</accession>
<dbReference type="Gene3D" id="3.50.50.60">
    <property type="entry name" value="FAD/NAD(P)-binding domain"/>
    <property type="match status" value="1"/>
</dbReference>
<feature type="domain" description="FAD-binding" evidence="6">
    <location>
        <begin position="319"/>
        <end position="399"/>
    </location>
</feature>
<feature type="domain" description="FAD-binding" evidence="6">
    <location>
        <begin position="34"/>
        <end position="197"/>
    </location>
</feature>
<organism evidence="7 8">
    <name type="scientific">Entomortierella parvispora</name>
    <dbReference type="NCBI Taxonomy" id="205924"/>
    <lineage>
        <taxon>Eukaryota</taxon>
        <taxon>Fungi</taxon>
        <taxon>Fungi incertae sedis</taxon>
        <taxon>Mucoromycota</taxon>
        <taxon>Mortierellomycotina</taxon>
        <taxon>Mortierellomycetes</taxon>
        <taxon>Mortierellales</taxon>
        <taxon>Mortierellaceae</taxon>
        <taxon>Entomortierella</taxon>
    </lineage>
</organism>
<keyword evidence="3" id="KW-0274">FAD</keyword>
<dbReference type="OrthoDB" id="655030at2759"/>
<dbReference type="GO" id="GO:0071949">
    <property type="term" value="F:FAD binding"/>
    <property type="evidence" value="ECO:0007669"/>
    <property type="project" value="InterPro"/>
</dbReference>
<evidence type="ECO:0000256" key="4">
    <source>
        <dbReference type="ARBA" id="ARBA00023002"/>
    </source>
</evidence>
<feature type="region of interest" description="Disordered" evidence="5">
    <location>
        <begin position="1"/>
        <end position="28"/>
    </location>
</feature>
<protein>
    <recommendedName>
        <fullName evidence="6">FAD-binding domain-containing protein</fullName>
    </recommendedName>
</protein>
<evidence type="ECO:0000256" key="3">
    <source>
        <dbReference type="ARBA" id="ARBA00022827"/>
    </source>
</evidence>
<dbReference type="PANTHER" id="PTHR47356">
    <property type="entry name" value="FAD-DEPENDENT MONOOXYGENASE ASQG-RELATED"/>
    <property type="match status" value="1"/>
</dbReference>
<dbReference type="GO" id="GO:0004497">
    <property type="term" value="F:monooxygenase activity"/>
    <property type="evidence" value="ECO:0007669"/>
    <property type="project" value="InterPro"/>
</dbReference>
<keyword evidence="4" id="KW-0560">Oxidoreductase</keyword>
<dbReference type="EMBL" id="BQFW01000013">
    <property type="protein sequence ID" value="GJJ77179.1"/>
    <property type="molecule type" value="Genomic_DNA"/>
</dbReference>
<dbReference type="SUPFAM" id="SSF51905">
    <property type="entry name" value="FAD/NAD(P)-binding domain"/>
    <property type="match status" value="1"/>
</dbReference>
<dbReference type="AlphaFoldDB" id="A0A9P3HI61"/>
<evidence type="ECO:0000256" key="5">
    <source>
        <dbReference type="SAM" id="MobiDB-lite"/>
    </source>
</evidence>
<comment type="similarity">
    <text evidence="1">Belongs to the paxM FAD-dependent monooxygenase family.</text>
</comment>
<gene>
    <name evidence="7" type="ORF">EMPS_09538</name>
</gene>